<dbReference type="EMBL" id="BCSZ01000012">
    <property type="protein sequence ID" value="GAT01280.1"/>
    <property type="molecule type" value="Genomic_DNA"/>
</dbReference>
<name>A0A100WMJ6_MYCFO</name>
<dbReference type="Proteomes" id="UP000069705">
    <property type="component" value="Unassembled WGS sequence"/>
</dbReference>
<gene>
    <name evidence="1" type="ORF">RMCFA_1394</name>
</gene>
<comment type="caution">
    <text evidence="1">The sequence shown here is derived from an EMBL/GenBank/DDBJ whole genome shotgun (WGS) entry which is preliminary data.</text>
</comment>
<accession>A0A100WMJ6</accession>
<proteinExistence type="predicted"/>
<evidence type="ECO:0000313" key="1">
    <source>
        <dbReference type="EMBL" id="GAT01280.1"/>
    </source>
</evidence>
<evidence type="ECO:0008006" key="3">
    <source>
        <dbReference type="Google" id="ProtNLM"/>
    </source>
</evidence>
<reference evidence="1 2" key="1">
    <citation type="journal article" date="2016" name="Genome Announc.">
        <title>Draft Genome Sequences of Five Rapidly Growing Mycobacterium Species, M. thermoresistibile, M. fortuitum subsp. acetamidolyticum, M. canariasense, M. brisbanense, and M. novocastrense.</title>
        <authorList>
            <person name="Katahira K."/>
            <person name="Ogura Y."/>
            <person name="Gotoh Y."/>
            <person name="Hayashi T."/>
        </authorList>
    </citation>
    <scope>NUCLEOTIDE SEQUENCE [LARGE SCALE GENOMIC DNA]</scope>
    <source>
        <strain evidence="1 2">JCM6368</strain>
    </source>
</reference>
<protein>
    <recommendedName>
        <fullName evidence="3">RES domain-containing protein</fullName>
    </recommendedName>
</protein>
<dbReference type="RefSeq" id="WP_061262870.1">
    <property type="nucleotide sequence ID" value="NZ_BCSZ01000012.1"/>
</dbReference>
<dbReference type="AlphaFoldDB" id="A0A100WMJ6"/>
<sequence length="255" mass="28268">MTHDVLVCTTTQMALLPAARRTMYRLADPKYGPLQPHRRPAGSAADRGEWNRFDLAGEHTIYAASTEEGAYAERIQPLKHAAPIPASELFDDADEGETVEESIAHDFAAAGHPPPHTIDLEWLYKLRMYTLQLPEHGWLVHAEHSNSVAYLHRNRPPAVAEAGLSQVTVSVLRSEMRKVTTHLAEVMAKPQLHDDSRAIGMLYGSKMGSDWDCWTVWLRDGIEDQIHTDAGRPVLPPTSNPALANLLAKYGLTAL</sequence>
<evidence type="ECO:0000313" key="2">
    <source>
        <dbReference type="Proteomes" id="UP000069705"/>
    </source>
</evidence>
<organism evidence="1 2">
    <name type="scientific">Mycolicibacterium fortuitum subsp. acetamidolyticum</name>
    <dbReference type="NCBI Taxonomy" id="144550"/>
    <lineage>
        <taxon>Bacteria</taxon>
        <taxon>Bacillati</taxon>
        <taxon>Actinomycetota</taxon>
        <taxon>Actinomycetes</taxon>
        <taxon>Mycobacteriales</taxon>
        <taxon>Mycobacteriaceae</taxon>
        <taxon>Mycolicibacterium</taxon>
    </lineage>
</organism>
<reference evidence="2" key="2">
    <citation type="submission" date="2016-02" db="EMBL/GenBank/DDBJ databases">
        <title>Draft genome sequence of five rapidly growing Mycobacterium species.</title>
        <authorList>
            <person name="Katahira K."/>
            <person name="Gotou Y."/>
            <person name="Iida K."/>
            <person name="Ogura Y."/>
            <person name="Hayashi T."/>
        </authorList>
    </citation>
    <scope>NUCLEOTIDE SEQUENCE [LARGE SCALE GENOMIC DNA]</scope>
    <source>
        <strain evidence="2">JCM6368</strain>
    </source>
</reference>